<dbReference type="OrthoDB" id="43195at2"/>
<dbReference type="CDD" id="cd01544">
    <property type="entry name" value="PBP1_GalR"/>
    <property type="match status" value="1"/>
</dbReference>
<evidence type="ECO:0000313" key="7">
    <source>
        <dbReference type="Proteomes" id="UP000017747"/>
    </source>
</evidence>
<dbReference type="InterPro" id="IPR001387">
    <property type="entry name" value="Cro/C1-type_HTH"/>
</dbReference>
<accession>V7I7M5</accession>
<dbReference type="PROSITE" id="PS50932">
    <property type="entry name" value="HTH_LACI_2"/>
    <property type="match status" value="1"/>
</dbReference>
<dbReference type="SMART" id="SM00354">
    <property type="entry name" value="HTH_LACI"/>
    <property type="match status" value="1"/>
</dbReference>
<organism evidence="6 7">
    <name type="scientific">Youngiibacter fragilis 232.1</name>
    <dbReference type="NCBI Taxonomy" id="994573"/>
    <lineage>
        <taxon>Bacteria</taxon>
        <taxon>Bacillati</taxon>
        <taxon>Bacillota</taxon>
        <taxon>Clostridia</taxon>
        <taxon>Eubacteriales</taxon>
        <taxon>Clostridiaceae</taxon>
        <taxon>Youngiibacter</taxon>
    </lineage>
</organism>
<evidence type="ECO:0000313" key="6">
    <source>
        <dbReference type="EMBL" id="ETA82175.1"/>
    </source>
</evidence>
<keyword evidence="2" id="KW-0238">DNA-binding</keyword>
<evidence type="ECO:0000256" key="1">
    <source>
        <dbReference type="ARBA" id="ARBA00023015"/>
    </source>
</evidence>
<dbReference type="PANTHER" id="PTHR30146">
    <property type="entry name" value="LACI-RELATED TRANSCRIPTIONAL REPRESSOR"/>
    <property type="match status" value="1"/>
</dbReference>
<dbReference type="SUPFAM" id="SSF47413">
    <property type="entry name" value="lambda repressor-like DNA-binding domains"/>
    <property type="match status" value="1"/>
</dbReference>
<dbReference type="STRING" id="994573.T472_0202220"/>
<evidence type="ECO:0000256" key="3">
    <source>
        <dbReference type="ARBA" id="ARBA00023163"/>
    </source>
</evidence>
<dbReference type="InterPro" id="IPR046335">
    <property type="entry name" value="LacI/GalR-like_sensor"/>
</dbReference>
<dbReference type="GO" id="GO:0000976">
    <property type="term" value="F:transcription cis-regulatory region binding"/>
    <property type="evidence" value="ECO:0007669"/>
    <property type="project" value="TreeGrafter"/>
</dbReference>
<keyword evidence="3" id="KW-0804">Transcription</keyword>
<proteinExistence type="predicted"/>
<dbReference type="PROSITE" id="PS50943">
    <property type="entry name" value="HTH_CROC1"/>
    <property type="match status" value="1"/>
</dbReference>
<dbReference type="AlphaFoldDB" id="V7I7M5"/>
<dbReference type="Pfam" id="PF13377">
    <property type="entry name" value="Peripla_BP_3"/>
    <property type="match status" value="1"/>
</dbReference>
<sequence>MTLKEVAEKAGVSISTVSRVINGKSTKTASPEVQERIFRIAAELGYRPNRAAQALKLGDEAVEVLKGRRSIGCIFGRVMSSVDDPFFSRIAKAVEKEISKHGCVMKYSFSASEIESEEDLKKLLDEFRLDGAVILGRLNKNFYRVIRDSYPHVVYSGLNSISPDFDQVICDGYSAALTAVHYLYTIGHRGIGYVGEKTNEDRFKGYFDALSELELEYEKDMVIQTRLSSASGYSAVSRLLAEGRLNASALFCANDTTAIGVIKALKDNGLRVPEDVSVIGIDDIDISQYMSPPLTTVRIPLDEMGRAAGRLLMDRLDNGSGLPMKIELPYTLVRRESCREISTVDLPMAEKNEEADTRL</sequence>
<dbReference type="eggNOG" id="COG1609">
    <property type="taxonomic scope" value="Bacteria"/>
</dbReference>
<dbReference type="EMBL" id="AXUN02000035">
    <property type="protein sequence ID" value="ETA82175.1"/>
    <property type="molecule type" value="Genomic_DNA"/>
</dbReference>
<comment type="caution">
    <text evidence="6">The sequence shown here is derived from an EMBL/GenBank/DDBJ whole genome shotgun (WGS) entry which is preliminary data.</text>
</comment>
<dbReference type="PANTHER" id="PTHR30146:SF109">
    <property type="entry name" value="HTH-TYPE TRANSCRIPTIONAL REGULATOR GALS"/>
    <property type="match status" value="1"/>
</dbReference>
<feature type="domain" description="HTH cro/C1-type" evidence="5">
    <location>
        <begin position="1"/>
        <end position="25"/>
    </location>
</feature>
<protein>
    <submittedName>
        <fullName evidence="6">Transcriptional regulator</fullName>
    </submittedName>
</protein>
<gene>
    <name evidence="6" type="ORF">T472_0202220</name>
</gene>
<keyword evidence="7" id="KW-1185">Reference proteome</keyword>
<dbReference type="InterPro" id="IPR000843">
    <property type="entry name" value="HTH_LacI"/>
</dbReference>
<dbReference type="InterPro" id="IPR028082">
    <property type="entry name" value="Peripla_BP_I"/>
</dbReference>
<dbReference type="CDD" id="cd01392">
    <property type="entry name" value="HTH_LacI"/>
    <property type="match status" value="1"/>
</dbReference>
<dbReference type="Gene3D" id="1.10.260.40">
    <property type="entry name" value="lambda repressor-like DNA-binding domains"/>
    <property type="match status" value="1"/>
</dbReference>
<dbReference type="PRINTS" id="PR00036">
    <property type="entry name" value="HTHLACI"/>
</dbReference>
<reference evidence="6 7" key="1">
    <citation type="journal article" date="2014" name="Genome Announc.">
        <title>Genome Sequence of Youngiibacter fragilis, the Type Strain of the Genus Youngiibacter.</title>
        <authorList>
            <person name="Wawrik C.B."/>
            <person name="Callaghan A.V."/>
            <person name="Stamps B.W."/>
            <person name="Wawrik B."/>
        </authorList>
    </citation>
    <scope>NUCLEOTIDE SEQUENCE [LARGE SCALE GENOMIC DNA]</scope>
    <source>
        <strain evidence="6 7">232.1</strain>
    </source>
</reference>
<keyword evidence="1" id="KW-0805">Transcription regulation</keyword>
<dbReference type="Proteomes" id="UP000017747">
    <property type="component" value="Unassembled WGS sequence"/>
</dbReference>
<feature type="domain" description="HTH lacI-type" evidence="4">
    <location>
        <begin position="1"/>
        <end position="57"/>
    </location>
</feature>
<dbReference type="Gene3D" id="3.40.50.2300">
    <property type="match status" value="2"/>
</dbReference>
<dbReference type="InterPro" id="IPR010982">
    <property type="entry name" value="Lambda_DNA-bd_dom_sf"/>
</dbReference>
<dbReference type="PROSITE" id="PS00356">
    <property type="entry name" value="HTH_LACI_1"/>
    <property type="match status" value="1"/>
</dbReference>
<evidence type="ECO:0000259" key="4">
    <source>
        <dbReference type="PROSITE" id="PS50932"/>
    </source>
</evidence>
<evidence type="ECO:0000259" key="5">
    <source>
        <dbReference type="PROSITE" id="PS50943"/>
    </source>
</evidence>
<evidence type="ECO:0000256" key="2">
    <source>
        <dbReference type="ARBA" id="ARBA00023125"/>
    </source>
</evidence>
<dbReference type="GO" id="GO:0003700">
    <property type="term" value="F:DNA-binding transcription factor activity"/>
    <property type="evidence" value="ECO:0007669"/>
    <property type="project" value="TreeGrafter"/>
</dbReference>
<dbReference type="SUPFAM" id="SSF53822">
    <property type="entry name" value="Periplasmic binding protein-like I"/>
    <property type="match status" value="1"/>
</dbReference>
<dbReference type="Pfam" id="PF00356">
    <property type="entry name" value="LacI"/>
    <property type="match status" value="1"/>
</dbReference>
<name>V7I7M5_9CLOT</name>